<evidence type="ECO:0000313" key="1">
    <source>
        <dbReference type="EMBL" id="GAA4010645.1"/>
    </source>
</evidence>
<dbReference type="EMBL" id="BAABAL010000012">
    <property type="protein sequence ID" value="GAA4010645.1"/>
    <property type="molecule type" value="Genomic_DNA"/>
</dbReference>
<evidence type="ECO:0000313" key="2">
    <source>
        <dbReference type="Proteomes" id="UP001501747"/>
    </source>
</evidence>
<protein>
    <recommendedName>
        <fullName evidence="3">HEAT repeat domain-containing protein</fullName>
    </recommendedName>
</protein>
<reference evidence="2" key="1">
    <citation type="journal article" date="2019" name="Int. J. Syst. Evol. Microbiol.">
        <title>The Global Catalogue of Microorganisms (GCM) 10K type strain sequencing project: providing services to taxonomists for standard genome sequencing and annotation.</title>
        <authorList>
            <consortium name="The Broad Institute Genomics Platform"/>
            <consortium name="The Broad Institute Genome Sequencing Center for Infectious Disease"/>
            <person name="Wu L."/>
            <person name="Ma J."/>
        </authorList>
    </citation>
    <scope>NUCLEOTIDE SEQUENCE [LARGE SCALE GENOMIC DNA]</scope>
    <source>
        <strain evidence="2">JCM 17342</strain>
    </source>
</reference>
<organism evidence="1 2">
    <name type="scientific">Allokutzneria multivorans</name>
    <dbReference type="NCBI Taxonomy" id="1142134"/>
    <lineage>
        <taxon>Bacteria</taxon>
        <taxon>Bacillati</taxon>
        <taxon>Actinomycetota</taxon>
        <taxon>Actinomycetes</taxon>
        <taxon>Pseudonocardiales</taxon>
        <taxon>Pseudonocardiaceae</taxon>
        <taxon>Allokutzneria</taxon>
    </lineage>
</organism>
<name>A0ABP7SEK1_9PSEU</name>
<dbReference type="Proteomes" id="UP001501747">
    <property type="component" value="Unassembled WGS sequence"/>
</dbReference>
<comment type="caution">
    <text evidence="1">The sequence shown here is derived from an EMBL/GenBank/DDBJ whole genome shotgun (WGS) entry which is preliminary data.</text>
</comment>
<sequence length="426" mass="45865">MAKAENSTPLQRAGAAYQLAICGNRNVDDAAWRAFDEADYNTNACELAAEALLTEHGDCVVPQIRDRLHEKGMCTWMWSEIALLFAEEGAEAEALDLAAAVLRTRCDLLDDGTRAIEAMAIALRSREPEEAVATILRHAAQRPDYLGMAITKLAAQGAERAALILARRCLSEEKADSWYLVAAIEATLIDRSSQDAASIAELLLHPDLTTGERLQLCSGSIVPIAVDTVRAICKPVLAEPGSTTSDLTMATSMWLDRTNGLEATTVVELLRKHVLPPNALVNVLRTFARTDSLSKAVELVETLMRDITIEAESIAEGLRLCADHLPKDALDRLVPLVSGRLLGSERTHIADVLGGVGRPDLALPLWRTALIDPSTSIADRITAADQLVIFGSADSAAATLIEAGQSEGVTEAEARTLHRLAAWIRA</sequence>
<keyword evidence="2" id="KW-1185">Reference proteome</keyword>
<accession>A0ABP7SEK1</accession>
<dbReference type="RefSeq" id="WP_344876358.1">
    <property type="nucleotide sequence ID" value="NZ_BAABAL010000012.1"/>
</dbReference>
<proteinExistence type="predicted"/>
<evidence type="ECO:0008006" key="3">
    <source>
        <dbReference type="Google" id="ProtNLM"/>
    </source>
</evidence>
<gene>
    <name evidence="1" type="ORF">GCM10022247_36080</name>
</gene>